<feature type="non-terminal residue" evidence="2">
    <location>
        <position position="1"/>
    </location>
</feature>
<dbReference type="AlphaFoldDB" id="S8FG13"/>
<name>S8FG13_FOMSC</name>
<feature type="compositionally biased region" description="Acidic residues" evidence="1">
    <location>
        <begin position="34"/>
        <end position="43"/>
    </location>
</feature>
<dbReference type="InParanoid" id="S8FG13"/>
<feature type="region of interest" description="Disordered" evidence="1">
    <location>
        <begin position="21"/>
        <end position="43"/>
    </location>
</feature>
<dbReference type="HOGENOM" id="CLU_1953916_0_0_1"/>
<accession>S8FG13</accession>
<evidence type="ECO:0000313" key="2">
    <source>
        <dbReference type="EMBL" id="EPS97349.1"/>
    </source>
</evidence>
<proteinExistence type="predicted"/>
<dbReference type="EMBL" id="KE504177">
    <property type="protein sequence ID" value="EPS97349.1"/>
    <property type="molecule type" value="Genomic_DNA"/>
</dbReference>
<feature type="compositionally biased region" description="Pro residues" evidence="1">
    <location>
        <begin position="120"/>
        <end position="129"/>
    </location>
</feature>
<evidence type="ECO:0000313" key="3">
    <source>
        <dbReference type="Proteomes" id="UP000015241"/>
    </source>
</evidence>
<feature type="region of interest" description="Disordered" evidence="1">
    <location>
        <begin position="106"/>
        <end position="129"/>
    </location>
</feature>
<reference evidence="2 3" key="1">
    <citation type="journal article" date="2012" name="Science">
        <title>The Paleozoic origin of enzymatic lignin decomposition reconstructed from 31 fungal genomes.</title>
        <authorList>
            <person name="Floudas D."/>
            <person name="Binder M."/>
            <person name="Riley R."/>
            <person name="Barry K."/>
            <person name="Blanchette R.A."/>
            <person name="Henrissat B."/>
            <person name="Martinez A.T."/>
            <person name="Otillar R."/>
            <person name="Spatafora J.W."/>
            <person name="Yadav J.S."/>
            <person name="Aerts A."/>
            <person name="Benoit I."/>
            <person name="Boyd A."/>
            <person name="Carlson A."/>
            <person name="Copeland A."/>
            <person name="Coutinho P.M."/>
            <person name="de Vries R.P."/>
            <person name="Ferreira P."/>
            <person name="Findley K."/>
            <person name="Foster B."/>
            <person name="Gaskell J."/>
            <person name="Glotzer D."/>
            <person name="Gorecki P."/>
            <person name="Heitman J."/>
            <person name="Hesse C."/>
            <person name="Hori C."/>
            <person name="Igarashi K."/>
            <person name="Jurgens J.A."/>
            <person name="Kallen N."/>
            <person name="Kersten P."/>
            <person name="Kohler A."/>
            <person name="Kuees U."/>
            <person name="Kumar T.K.A."/>
            <person name="Kuo A."/>
            <person name="LaButti K."/>
            <person name="Larrondo L.F."/>
            <person name="Lindquist E."/>
            <person name="Ling A."/>
            <person name="Lombard V."/>
            <person name="Lucas S."/>
            <person name="Lundell T."/>
            <person name="Martin R."/>
            <person name="McLaughlin D.J."/>
            <person name="Morgenstern I."/>
            <person name="Morin E."/>
            <person name="Murat C."/>
            <person name="Nagy L.G."/>
            <person name="Nolan M."/>
            <person name="Ohm R.A."/>
            <person name="Patyshakuliyeva A."/>
            <person name="Rokas A."/>
            <person name="Ruiz-Duenas F.J."/>
            <person name="Sabat G."/>
            <person name="Salamov A."/>
            <person name="Samejima M."/>
            <person name="Schmutz J."/>
            <person name="Slot J.C."/>
            <person name="St John F."/>
            <person name="Stenlid J."/>
            <person name="Sun H."/>
            <person name="Sun S."/>
            <person name="Syed K."/>
            <person name="Tsang A."/>
            <person name="Wiebenga A."/>
            <person name="Young D."/>
            <person name="Pisabarro A."/>
            <person name="Eastwood D.C."/>
            <person name="Martin F."/>
            <person name="Cullen D."/>
            <person name="Grigoriev I.V."/>
            <person name="Hibbett D.S."/>
        </authorList>
    </citation>
    <scope>NUCLEOTIDE SEQUENCE</scope>
    <source>
        <strain evidence="3">FP-58527</strain>
    </source>
</reference>
<keyword evidence="3" id="KW-1185">Reference proteome</keyword>
<dbReference type="OrthoDB" id="2662702at2759"/>
<organism evidence="2 3">
    <name type="scientific">Fomitopsis schrenkii</name>
    <name type="common">Brown rot fungus</name>
    <dbReference type="NCBI Taxonomy" id="2126942"/>
    <lineage>
        <taxon>Eukaryota</taxon>
        <taxon>Fungi</taxon>
        <taxon>Dikarya</taxon>
        <taxon>Basidiomycota</taxon>
        <taxon>Agaricomycotina</taxon>
        <taxon>Agaricomycetes</taxon>
        <taxon>Polyporales</taxon>
        <taxon>Fomitopsis</taxon>
    </lineage>
</organism>
<evidence type="ECO:0000256" key="1">
    <source>
        <dbReference type="SAM" id="MobiDB-lite"/>
    </source>
</evidence>
<sequence length="129" mass="14311">RCFLHIVNLVAKALLCQFEPKKKKKKDSTHNEEDAMADDGELPDWEKELEELAANLDFDGEDVLNEHTDKLTVRSPDGLPSCIYTGLGRPLMYRSFLLSPVCLTGSSLQQSPSGSFTPSQPLPFTPSTD</sequence>
<protein>
    <submittedName>
        <fullName evidence="2">Uncharacterized protein</fullName>
    </submittedName>
</protein>
<feature type="compositionally biased region" description="Polar residues" evidence="1">
    <location>
        <begin position="106"/>
        <end position="119"/>
    </location>
</feature>
<gene>
    <name evidence="2" type="ORF">FOMPIDRAFT_1128697</name>
</gene>
<dbReference type="Proteomes" id="UP000015241">
    <property type="component" value="Unassembled WGS sequence"/>
</dbReference>